<comment type="subcellular location">
    <subcellularLocation>
        <location evidence="1">Membrane</location>
        <topology evidence="1">Multi-pass membrane protein</topology>
    </subcellularLocation>
</comment>
<keyword evidence="4 5" id="KW-0472">Membrane</keyword>
<feature type="transmembrane region" description="Helical" evidence="5">
    <location>
        <begin position="99"/>
        <end position="121"/>
    </location>
</feature>
<feature type="transmembrane region" description="Helical" evidence="5">
    <location>
        <begin position="327"/>
        <end position="347"/>
    </location>
</feature>
<evidence type="ECO:0000256" key="5">
    <source>
        <dbReference type="SAM" id="Phobius"/>
    </source>
</evidence>
<evidence type="ECO:0000256" key="3">
    <source>
        <dbReference type="ARBA" id="ARBA00022989"/>
    </source>
</evidence>
<protein>
    <submittedName>
        <fullName evidence="6">Solute carrier family protein</fullName>
    </submittedName>
</protein>
<name>A0ABR1G8S4_AURAN</name>
<evidence type="ECO:0000256" key="1">
    <source>
        <dbReference type="ARBA" id="ARBA00004141"/>
    </source>
</evidence>
<feature type="transmembrane region" description="Helical" evidence="5">
    <location>
        <begin position="133"/>
        <end position="152"/>
    </location>
</feature>
<gene>
    <name evidence="6" type="ORF">SO694_00004137</name>
</gene>
<reference evidence="6 7" key="1">
    <citation type="submission" date="2024-03" db="EMBL/GenBank/DDBJ databases">
        <title>Aureococcus anophagefferens CCMP1851 and Kratosvirus quantuckense: Draft genome of a second virus-susceptible host strain in the model system.</title>
        <authorList>
            <person name="Chase E."/>
            <person name="Truchon A.R."/>
            <person name="Schepens W."/>
            <person name="Wilhelm S.W."/>
        </authorList>
    </citation>
    <scope>NUCLEOTIDE SEQUENCE [LARGE SCALE GENOMIC DNA]</scope>
    <source>
        <strain evidence="6 7">CCMP1851</strain>
    </source>
</reference>
<sequence>MALEFGLGSVEWAPWSGTSWLCLLLVGLIYVSYSYELRVKAHGKKVAAEGASPKAKSLEEPLIRAEQGYGATGPKAPAGGMVVAGIVLDADKVVEVMRVGVLCFWMVLCSMAIIYTNAWILDNMCPHAATLTAIQQGFGAVMAALCVFVFKLSEPVEGMSAGPYCKYILPLSLCFTVYLWGSNAAYIYLAPGFVQMIKPMGSAIVFLVATALGLEEYSHYKAVNFLLICAGIAVTAYSKFDGSLSADGSSQNLVTVGLVVLIGAYTVVAFYNTGLQMLQKRGVVAGRFNPMTTLLYIAPATTLSMAAFAAATEWSRPDFQCFDKLPLWLLALDCGVAFVFNLSMMLFIGKLSAVAYSVFAFFKEICLVVVAFLLFSENITRCEIEGYFVTLVAVVVWQHRKLAGN</sequence>
<keyword evidence="2 5" id="KW-0812">Transmembrane</keyword>
<dbReference type="PANTHER" id="PTHR11132">
    <property type="entry name" value="SOLUTE CARRIER FAMILY 35"/>
    <property type="match status" value="1"/>
</dbReference>
<organism evidence="6 7">
    <name type="scientific">Aureococcus anophagefferens</name>
    <name type="common">Harmful bloom alga</name>
    <dbReference type="NCBI Taxonomy" id="44056"/>
    <lineage>
        <taxon>Eukaryota</taxon>
        <taxon>Sar</taxon>
        <taxon>Stramenopiles</taxon>
        <taxon>Ochrophyta</taxon>
        <taxon>Pelagophyceae</taxon>
        <taxon>Pelagomonadales</taxon>
        <taxon>Pelagomonadaceae</taxon>
        <taxon>Aureococcus</taxon>
    </lineage>
</organism>
<dbReference type="EMBL" id="JBBJCI010000040">
    <property type="protein sequence ID" value="KAK7249635.1"/>
    <property type="molecule type" value="Genomic_DNA"/>
</dbReference>
<feature type="transmembrane region" description="Helical" evidence="5">
    <location>
        <begin position="164"/>
        <end position="181"/>
    </location>
</feature>
<comment type="caution">
    <text evidence="6">The sequence shown here is derived from an EMBL/GenBank/DDBJ whole genome shotgun (WGS) entry which is preliminary data.</text>
</comment>
<accession>A0ABR1G8S4</accession>
<evidence type="ECO:0000313" key="6">
    <source>
        <dbReference type="EMBL" id="KAK7249635.1"/>
    </source>
</evidence>
<evidence type="ECO:0000256" key="4">
    <source>
        <dbReference type="ARBA" id="ARBA00023136"/>
    </source>
</evidence>
<feature type="transmembrane region" description="Helical" evidence="5">
    <location>
        <begin position="12"/>
        <end position="35"/>
    </location>
</feature>
<keyword evidence="3 5" id="KW-1133">Transmembrane helix</keyword>
<feature type="transmembrane region" description="Helical" evidence="5">
    <location>
        <begin position="294"/>
        <end position="315"/>
    </location>
</feature>
<evidence type="ECO:0000313" key="7">
    <source>
        <dbReference type="Proteomes" id="UP001363151"/>
    </source>
</evidence>
<feature type="transmembrane region" description="Helical" evidence="5">
    <location>
        <begin position="252"/>
        <end position="273"/>
    </location>
</feature>
<evidence type="ECO:0000256" key="2">
    <source>
        <dbReference type="ARBA" id="ARBA00022692"/>
    </source>
</evidence>
<proteinExistence type="predicted"/>
<feature type="transmembrane region" description="Helical" evidence="5">
    <location>
        <begin position="354"/>
        <end position="375"/>
    </location>
</feature>
<feature type="transmembrane region" description="Helical" evidence="5">
    <location>
        <begin position="187"/>
        <end position="210"/>
    </location>
</feature>
<keyword evidence="7" id="KW-1185">Reference proteome</keyword>
<feature type="transmembrane region" description="Helical" evidence="5">
    <location>
        <begin position="222"/>
        <end position="240"/>
    </location>
</feature>
<dbReference type="InterPro" id="IPR050186">
    <property type="entry name" value="TPT_transporter"/>
</dbReference>
<dbReference type="Proteomes" id="UP001363151">
    <property type="component" value="Unassembled WGS sequence"/>
</dbReference>